<feature type="region of interest" description="Disordered" evidence="4">
    <location>
        <begin position="682"/>
        <end position="752"/>
    </location>
</feature>
<feature type="region of interest" description="Disordered" evidence="4">
    <location>
        <begin position="373"/>
        <end position="423"/>
    </location>
</feature>
<reference evidence="6 7" key="1">
    <citation type="submission" date="2020-12" db="EMBL/GenBank/DDBJ databases">
        <title>Effect of drift, selection, and recombination on the evolution of hybrid genomes in Candida yeast pathogens.</title>
        <authorList>
            <person name="Mixao V."/>
            <person name="Ksiezopolska E."/>
            <person name="Saus E."/>
            <person name="Boekhout T."/>
            <person name="Gacser A."/>
            <person name="Gabaldon T."/>
        </authorList>
    </citation>
    <scope>NUCLEOTIDE SEQUENCE [LARGE SCALE GENOMIC DNA]</scope>
    <source>
        <strain evidence="6 7">BP57</strain>
    </source>
</reference>
<feature type="region of interest" description="Disordered" evidence="4">
    <location>
        <begin position="440"/>
        <end position="468"/>
    </location>
</feature>
<feature type="compositionally biased region" description="Polar residues" evidence="4">
    <location>
        <begin position="373"/>
        <end position="383"/>
    </location>
</feature>
<feature type="compositionally biased region" description="Acidic residues" evidence="4">
    <location>
        <begin position="576"/>
        <end position="603"/>
    </location>
</feature>
<dbReference type="PANTHER" id="PTHR14396">
    <property type="entry name" value="CLASPIN"/>
    <property type="match status" value="1"/>
</dbReference>
<feature type="region of interest" description="Disordered" evidence="4">
    <location>
        <begin position="1"/>
        <end position="42"/>
    </location>
</feature>
<gene>
    <name evidence="6" type="ORF">I9W82_005145</name>
</gene>
<sequence length="1223" mass="139931">MSMDEDMDNLSKQVGDTSNTQMDVEHASEQATNTSSMLGFGLSDDFMNKVVNNKSDGPNFSILDKVRSRLFGGNQEQSHLDDTQKIDSRDSSTQEEEPSATQFQHLPQLDVDESEYNQSTQVTDTKNLGKKNLHPTQVLQRELEPTQVIKKSSALKPTQVVENVNTEFESAPATDATQVIQRNDLQSLFVESEEEEEEEPMTAEERQRQIAQLAEEKKQARLQNERELLEQDITKGSLTDEEDELNHEANDTVVSSHMKSDGLSTKELEKAQEFINIQKRHIDIRPDFERKQVFTKEKFLDLFSEDEDEDEEMFGSVKKTTRVEKPSSPTMDEVLRSSPTTSPVKDHVFDLFQVPSKPTQPSNPLEVYAQRLKQNLPSSPSNENDGKEPVINLDSDSDIEIGQSSSPLRTQHKPRFSNHAKELDVIPELTKEQKFLIRQRFAKKKYQNSKRNAKDTDKHKQQSNFFKQLRKRNIDQLKIHKMNDPEHALMEELEKDEESMSSLLEREMERVRKIRKKEKLQERAKLALLGKKLGMKMVESEDDGNNDDVPDSDDGSAVPDSDYNSDAQEGAYGAREEEEEEEEEEIKEEEGEINPSFDDDEAEEHLVTHDDDSHELFQNLQPREQDESFVSTQGDVHVKREPNLPSFKDLTQTQSQSHTQADQPTQVDNSILGDLETQVIEKGDATQADMREHTIIEEDEDDDDDLITPARVNKGRKALRNKMLQIKEEPTQEQPDEADDADEDDDPAVIQQKIKEFEQKIRRQELQARKRRKELEKSGAKTMFDREAEESEDEWKGLGGLDGEVSDVANSEDERMIDNNLNIDLQNDEIRKKFMKDYQIKDQQELEKLLDDIKNHKLIKRVGANNHGLDIELSDEEDQLLAAYRKQKLLEQQQRLLQNKKLQALSKDEKSKAFFDTIQDKHEVIVIDSDSDVEALSGNPFVGGNASDAKSKEQTPVENVVENNNEDEDADSFEKEAPLKHTIKIEESFVHNKLSFLYQSVYDDDDDGDRGYNRIQRLSKLQHGISDDEDDSIDDINALKSKSILQPNRQVSNIDHRKSTKKRKLDQDTPTDVDENKQDGGDTDKDDDKDDDDDDQLNLDVVDNGDDDDEDEFMPIFKRPSITKSFKSFQEQKGITFNKQGKQQFSGVTVSKQYKVVSGSKASITYMSSKLQQQQKRNQSVKSLKERQIEQSLHSLHKSKSMNGSGGGDKSTSSKLFSSSDFL</sequence>
<feature type="compositionally biased region" description="Polar residues" evidence="4">
    <location>
        <begin position="1043"/>
        <end position="1053"/>
    </location>
</feature>
<evidence type="ECO:0000256" key="1">
    <source>
        <dbReference type="ARBA" id="ARBA00004123"/>
    </source>
</evidence>
<feature type="compositionally biased region" description="Basic and acidic residues" evidence="4">
    <location>
        <begin position="78"/>
        <end position="92"/>
    </location>
</feature>
<feature type="compositionally biased region" description="Polar residues" evidence="4">
    <location>
        <begin position="649"/>
        <end position="669"/>
    </location>
</feature>
<proteinExistence type="predicted"/>
<dbReference type="AlphaFoldDB" id="A0A8H7ZC33"/>
<feature type="region of interest" description="Disordered" evidence="4">
    <location>
        <begin position="231"/>
        <end position="263"/>
    </location>
</feature>
<feature type="compositionally biased region" description="Acidic residues" evidence="4">
    <location>
        <begin position="540"/>
        <end position="554"/>
    </location>
</feature>
<feature type="region of interest" description="Disordered" evidence="4">
    <location>
        <begin position="73"/>
        <end position="133"/>
    </location>
</feature>
<evidence type="ECO:0000313" key="6">
    <source>
        <dbReference type="EMBL" id="KAG5417509.1"/>
    </source>
</evidence>
<name>A0A8H7ZC33_9ASCO</name>
<dbReference type="GO" id="GO:0010997">
    <property type="term" value="F:anaphase-promoting complex binding"/>
    <property type="evidence" value="ECO:0007669"/>
    <property type="project" value="TreeGrafter"/>
</dbReference>
<feature type="compositionally biased region" description="Acidic residues" evidence="4">
    <location>
        <begin position="734"/>
        <end position="747"/>
    </location>
</feature>
<dbReference type="GO" id="GO:0005634">
    <property type="term" value="C:nucleus"/>
    <property type="evidence" value="ECO:0007669"/>
    <property type="project" value="UniProtKB-SubCell"/>
</dbReference>
<feature type="compositionally biased region" description="Acidic residues" evidence="4">
    <location>
        <begin position="697"/>
        <end position="706"/>
    </location>
</feature>
<evidence type="ECO:0000313" key="7">
    <source>
        <dbReference type="Proteomes" id="UP000669133"/>
    </source>
</evidence>
<feature type="compositionally biased region" description="Basic and acidic residues" evidence="4">
    <location>
        <begin position="768"/>
        <end position="786"/>
    </location>
</feature>
<feature type="compositionally biased region" description="Polar residues" evidence="4">
    <location>
        <begin position="116"/>
        <end position="126"/>
    </location>
</feature>
<dbReference type="GeneID" id="93653774"/>
<dbReference type="InterPro" id="IPR024146">
    <property type="entry name" value="Claspin"/>
</dbReference>
<keyword evidence="3" id="KW-0539">Nucleus</keyword>
<feature type="domain" description="DNA replication checkpoint mediator MRC1" evidence="5">
    <location>
        <begin position="777"/>
        <end position="916"/>
    </location>
</feature>
<accession>A0A8H7ZC33</accession>
<feature type="compositionally biased region" description="Basic and acidic residues" evidence="4">
    <location>
        <begin position="604"/>
        <end position="615"/>
    </location>
</feature>
<feature type="region of interest" description="Disordered" evidence="4">
    <location>
        <begin position="1040"/>
        <end position="1117"/>
    </location>
</feature>
<dbReference type="EMBL" id="JAEOAQ010000007">
    <property type="protein sequence ID" value="KAG5417509.1"/>
    <property type="molecule type" value="Genomic_DNA"/>
</dbReference>
<feature type="region of interest" description="Disordered" evidence="4">
    <location>
        <begin position="768"/>
        <end position="806"/>
    </location>
</feature>
<feature type="compositionally biased region" description="Polar residues" evidence="4">
    <location>
        <begin position="616"/>
        <end position="634"/>
    </location>
</feature>
<feature type="region of interest" description="Disordered" evidence="4">
    <location>
        <begin position="1168"/>
        <end position="1223"/>
    </location>
</feature>
<feature type="compositionally biased region" description="Polar residues" evidence="4">
    <location>
        <begin position="1168"/>
        <end position="1182"/>
    </location>
</feature>
<feature type="compositionally biased region" description="Basic and acidic residues" evidence="4">
    <location>
        <begin position="1074"/>
        <end position="1083"/>
    </location>
</feature>
<dbReference type="OrthoDB" id="2130597at2759"/>
<dbReference type="GO" id="GO:0007095">
    <property type="term" value="P:mitotic G2 DNA damage checkpoint signaling"/>
    <property type="evidence" value="ECO:0007669"/>
    <property type="project" value="TreeGrafter"/>
</dbReference>
<comment type="caution">
    <text evidence="6">The sequence shown here is derived from an EMBL/GenBank/DDBJ whole genome shotgun (WGS) entry which is preliminary data.</text>
</comment>
<protein>
    <recommendedName>
        <fullName evidence="5">DNA replication checkpoint mediator MRC1 domain-containing protein</fullName>
    </recommendedName>
</protein>
<feature type="compositionally biased region" description="Acidic residues" evidence="4">
    <location>
        <begin position="1084"/>
        <end position="1113"/>
    </location>
</feature>
<dbReference type="RefSeq" id="XP_067546625.1">
    <property type="nucleotide sequence ID" value="XM_067694290.1"/>
</dbReference>
<feature type="region of interest" description="Disordered" evidence="4">
    <location>
        <begin position="530"/>
        <end position="670"/>
    </location>
</feature>
<keyword evidence="2" id="KW-0597">Phosphoprotein</keyword>
<dbReference type="Pfam" id="PF09444">
    <property type="entry name" value="MRC1"/>
    <property type="match status" value="1"/>
</dbReference>
<dbReference type="GO" id="GO:0033314">
    <property type="term" value="P:mitotic DNA replication checkpoint signaling"/>
    <property type="evidence" value="ECO:0007669"/>
    <property type="project" value="TreeGrafter"/>
</dbReference>
<dbReference type="Proteomes" id="UP000669133">
    <property type="component" value="Unassembled WGS sequence"/>
</dbReference>
<evidence type="ECO:0000256" key="4">
    <source>
        <dbReference type="SAM" id="MobiDB-lite"/>
    </source>
</evidence>
<evidence type="ECO:0000256" key="3">
    <source>
        <dbReference type="ARBA" id="ARBA00023242"/>
    </source>
</evidence>
<feature type="compositionally biased region" description="Polar residues" evidence="4">
    <location>
        <begin position="10"/>
        <end position="22"/>
    </location>
</feature>
<dbReference type="PANTHER" id="PTHR14396:SF10">
    <property type="entry name" value="CLASPIN"/>
    <property type="match status" value="1"/>
</dbReference>
<dbReference type="InterPro" id="IPR018564">
    <property type="entry name" value="Repl_chkpnt_MRC1_dom"/>
</dbReference>
<feature type="compositionally biased region" description="Basic and acidic residues" evidence="4">
    <location>
        <begin position="682"/>
        <end position="696"/>
    </location>
</feature>
<organism evidence="6 7">
    <name type="scientific">Candida metapsilosis</name>
    <dbReference type="NCBI Taxonomy" id="273372"/>
    <lineage>
        <taxon>Eukaryota</taxon>
        <taxon>Fungi</taxon>
        <taxon>Dikarya</taxon>
        <taxon>Ascomycota</taxon>
        <taxon>Saccharomycotina</taxon>
        <taxon>Pichiomycetes</taxon>
        <taxon>Debaryomycetaceae</taxon>
        <taxon>Candida/Lodderomyces clade</taxon>
        <taxon>Candida</taxon>
    </lineage>
</organism>
<feature type="compositionally biased region" description="Low complexity" evidence="4">
    <location>
        <begin position="1210"/>
        <end position="1223"/>
    </location>
</feature>
<comment type="subcellular location">
    <subcellularLocation>
        <location evidence="1">Nucleus</location>
    </subcellularLocation>
</comment>
<evidence type="ECO:0000259" key="5">
    <source>
        <dbReference type="Pfam" id="PF09444"/>
    </source>
</evidence>
<keyword evidence="7" id="KW-1185">Reference proteome</keyword>
<evidence type="ECO:0000256" key="2">
    <source>
        <dbReference type="ARBA" id="ARBA00022553"/>
    </source>
</evidence>
<feature type="region of interest" description="Disordered" evidence="4">
    <location>
        <begin position="306"/>
        <end position="343"/>
    </location>
</feature>
<feature type="region of interest" description="Disordered" evidence="4">
    <location>
        <begin position="941"/>
        <end position="974"/>
    </location>
</feature>